<gene>
    <name evidence="16" type="ORF">WH91_14880</name>
</gene>
<keyword evidence="3" id="KW-0171">Cobalt transport</keyword>
<comment type="caution">
    <text evidence="16">The sequence shown here is derived from an EMBL/GenBank/DDBJ whole genome shotgun (WGS) entry which is preliminary data.</text>
</comment>
<evidence type="ECO:0000256" key="11">
    <source>
        <dbReference type="ARBA" id="ARBA00023136"/>
    </source>
</evidence>
<evidence type="ECO:0000256" key="4">
    <source>
        <dbReference type="ARBA" id="ARBA00022448"/>
    </source>
</evidence>
<comment type="function">
    <text evidence="1">Efflux system for nickel and cobalt.</text>
</comment>
<organism evidence="16 17">
    <name type="scientific">Devosia psychrophila</name>
    <dbReference type="NCBI Taxonomy" id="728005"/>
    <lineage>
        <taxon>Bacteria</taxon>
        <taxon>Pseudomonadati</taxon>
        <taxon>Pseudomonadota</taxon>
        <taxon>Alphaproteobacteria</taxon>
        <taxon>Hyphomicrobiales</taxon>
        <taxon>Devosiaceae</taxon>
        <taxon>Devosia</taxon>
    </lineage>
</organism>
<reference evidence="16 17" key="1">
    <citation type="submission" date="2015-03" db="EMBL/GenBank/DDBJ databases">
        <authorList>
            <person name="Lepp D."/>
            <person name="Hassan Y.I."/>
            <person name="Li X.-Z."/>
            <person name="Zhou T."/>
        </authorList>
    </citation>
    <scope>NUCLEOTIDE SEQUENCE [LARGE SCALE GENOMIC DNA]</scope>
    <source>
        <strain evidence="16 17">Cr7-05</strain>
    </source>
</reference>
<keyword evidence="17" id="KW-1185">Reference proteome</keyword>
<keyword evidence="11 14" id="KW-0472">Membrane</keyword>
<dbReference type="InterPro" id="IPR011541">
    <property type="entry name" value="Ni/Co_transpt_high_affinity"/>
</dbReference>
<keyword evidence="12" id="KW-0170">Cobalt</keyword>
<evidence type="ECO:0000313" key="17">
    <source>
        <dbReference type="Proteomes" id="UP000033519"/>
    </source>
</evidence>
<keyword evidence="4" id="KW-0813">Transport</keyword>
<evidence type="ECO:0000256" key="7">
    <source>
        <dbReference type="ARBA" id="ARBA00022692"/>
    </source>
</evidence>
<evidence type="ECO:0000256" key="8">
    <source>
        <dbReference type="ARBA" id="ARBA00022989"/>
    </source>
</evidence>
<proteinExistence type="predicted"/>
<evidence type="ECO:0000256" key="10">
    <source>
        <dbReference type="ARBA" id="ARBA00023112"/>
    </source>
</evidence>
<evidence type="ECO:0000256" key="15">
    <source>
        <dbReference type="SAM" id="SignalP"/>
    </source>
</evidence>
<feature type="transmembrane region" description="Helical" evidence="14">
    <location>
        <begin position="515"/>
        <end position="537"/>
    </location>
</feature>
<evidence type="ECO:0000256" key="13">
    <source>
        <dbReference type="SAM" id="MobiDB-lite"/>
    </source>
</evidence>
<feature type="transmembrane region" description="Helical" evidence="14">
    <location>
        <begin position="326"/>
        <end position="350"/>
    </location>
</feature>
<evidence type="ECO:0000256" key="6">
    <source>
        <dbReference type="ARBA" id="ARBA00022596"/>
    </source>
</evidence>
<evidence type="ECO:0000256" key="12">
    <source>
        <dbReference type="ARBA" id="ARBA00023285"/>
    </source>
</evidence>
<dbReference type="Proteomes" id="UP000033519">
    <property type="component" value="Unassembled WGS sequence"/>
</dbReference>
<evidence type="ECO:0000256" key="14">
    <source>
        <dbReference type="SAM" id="Phobius"/>
    </source>
</evidence>
<evidence type="ECO:0000256" key="5">
    <source>
        <dbReference type="ARBA" id="ARBA00022475"/>
    </source>
</evidence>
<evidence type="ECO:0000256" key="9">
    <source>
        <dbReference type="ARBA" id="ARBA00023065"/>
    </source>
</evidence>
<feature type="signal peptide" evidence="15">
    <location>
        <begin position="1"/>
        <end position="17"/>
    </location>
</feature>
<feature type="region of interest" description="Disordered" evidence="13">
    <location>
        <begin position="398"/>
        <end position="423"/>
    </location>
</feature>
<keyword evidence="15" id="KW-0732">Signal</keyword>
<evidence type="ECO:0000256" key="3">
    <source>
        <dbReference type="ARBA" id="ARBA00022426"/>
    </source>
</evidence>
<evidence type="ECO:0000256" key="1">
    <source>
        <dbReference type="ARBA" id="ARBA00002510"/>
    </source>
</evidence>
<feature type="transmembrane region" description="Helical" evidence="14">
    <location>
        <begin position="470"/>
        <end position="495"/>
    </location>
</feature>
<keyword evidence="10" id="KW-0921">Nickel transport</keyword>
<feature type="transmembrane region" description="Helical" evidence="14">
    <location>
        <begin position="362"/>
        <end position="382"/>
    </location>
</feature>
<dbReference type="PANTHER" id="PTHR40659:SF1">
    <property type="entry name" value="NICKEL_COBALT EFFLUX SYSTEM RCNA"/>
    <property type="match status" value="1"/>
</dbReference>
<dbReference type="InterPro" id="IPR010412">
    <property type="entry name" value="DUF1007"/>
</dbReference>
<feature type="transmembrane region" description="Helical" evidence="14">
    <location>
        <begin position="285"/>
        <end position="305"/>
    </location>
</feature>
<dbReference type="EMBL" id="LAPV01000138">
    <property type="protein sequence ID" value="KKC32287.1"/>
    <property type="molecule type" value="Genomic_DNA"/>
</dbReference>
<keyword evidence="6" id="KW-0533">Nickel</keyword>
<comment type="subcellular location">
    <subcellularLocation>
        <location evidence="2">Cell membrane</location>
        <topology evidence="2">Multi-pass membrane protein</topology>
    </subcellularLocation>
</comment>
<keyword evidence="5" id="KW-1003">Cell membrane</keyword>
<dbReference type="Pfam" id="PF06226">
    <property type="entry name" value="DUF1007"/>
    <property type="match status" value="1"/>
</dbReference>
<keyword evidence="7 14" id="KW-0812">Transmembrane</keyword>
<dbReference type="InterPro" id="IPR051224">
    <property type="entry name" value="NiCoT_RcnA"/>
</dbReference>
<evidence type="ECO:0000256" key="2">
    <source>
        <dbReference type="ARBA" id="ARBA00004651"/>
    </source>
</evidence>
<sequence length="539" mass="56771">MAAAVFGLLGLATPAMAHPHILIDAKVTVVFDDGGNVIGLKNEWTFDRAFSAWVVQGLDTNGDRVTSPEELQPLADENMSGLAEFGFYTFAGSSDDLMSFTPVGDQRMVYEGERTTLSYSLKATTPRPVGAAFELGVYDPEYYVAIGFAGVADVTLENAPAACGVRLDPPKEMSDELQTRLFALGSEVTELPPELAAAMRGTQGMIVVSCDGSLPAAPHVDATNALDAVNQVAEARAVLPFGGPPPEPGLNLPRTGFFGWLQTQQRDFYLAMNTALGALKQDWTAFWLLGGLSFLYGVFHAAGPGHGKVVISSYMLANETQLRRGVTLSVISALLQSLVAIVFVMIAAGVLGMTSIAMGDMANWIGIASYALVALLGLWLVARKVFGGGHQHHHEDMAHKAHEHLHGHEGHNHGHEHHDHDDHGHAHVVTPQAAVGSLREQIGVVLAVGMRPCSGALVVLVFALSQGVLAAGIAAVLLMGLGTAITVSLLATIAVTAKGLARRIGGADNPVTAAVVWWVELLAAVGVLCFGVLLLIASL</sequence>
<evidence type="ECO:0008006" key="18">
    <source>
        <dbReference type="Google" id="ProtNLM"/>
    </source>
</evidence>
<feature type="transmembrane region" description="Helical" evidence="14">
    <location>
        <begin position="442"/>
        <end position="464"/>
    </location>
</feature>
<keyword evidence="9" id="KW-0406">Ion transport</keyword>
<name>A0ABR5DWA4_9HYPH</name>
<protein>
    <recommendedName>
        <fullName evidence="18">ABC-type nickel/cobalt efflux system, permease component RcnA</fullName>
    </recommendedName>
</protein>
<feature type="chain" id="PRO_5046185942" description="ABC-type nickel/cobalt efflux system, permease component RcnA" evidence="15">
    <location>
        <begin position="18"/>
        <end position="539"/>
    </location>
</feature>
<dbReference type="PANTHER" id="PTHR40659">
    <property type="entry name" value="NICKEL/COBALT EFFLUX SYSTEM RCNA"/>
    <property type="match status" value="1"/>
</dbReference>
<keyword evidence="8 14" id="KW-1133">Transmembrane helix</keyword>
<evidence type="ECO:0000313" key="16">
    <source>
        <dbReference type="EMBL" id="KKC32287.1"/>
    </source>
</evidence>
<accession>A0ABR5DWA4</accession>
<dbReference type="Pfam" id="PF03824">
    <property type="entry name" value="NicO"/>
    <property type="match status" value="1"/>
</dbReference>